<dbReference type="InterPro" id="IPR018517">
    <property type="entry name" value="tRNA_hU_synthase_CS"/>
</dbReference>
<evidence type="ECO:0000256" key="3">
    <source>
        <dbReference type="ARBA" id="ARBA00022643"/>
    </source>
</evidence>
<comment type="function">
    <text evidence="11">Catalyzes the synthesis of dihydrouridine, a modified base found in the D-loop of most tRNAs. Specifically modifies U47 in cytoplasmic tRNAs. Catalyzes the synthesis of dihydrouridine in some mRNAs, thereby affecting their translation.</text>
</comment>
<dbReference type="GO" id="GO:0006397">
    <property type="term" value="P:mRNA processing"/>
    <property type="evidence" value="ECO:0007669"/>
    <property type="project" value="UniProtKB-KW"/>
</dbReference>
<feature type="compositionally biased region" description="Basic and acidic residues" evidence="18">
    <location>
        <begin position="364"/>
        <end position="374"/>
    </location>
</feature>
<keyword evidence="8" id="KW-0520">NAD</keyword>
<evidence type="ECO:0000256" key="10">
    <source>
        <dbReference type="ARBA" id="ARBA00038890"/>
    </source>
</evidence>
<dbReference type="GO" id="GO:0017150">
    <property type="term" value="F:tRNA dihydrouridine synthase activity"/>
    <property type="evidence" value="ECO:0007669"/>
    <property type="project" value="InterPro"/>
</dbReference>
<dbReference type="InterPro" id="IPR013785">
    <property type="entry name" value="Aldolase_TIM"/>
</dbReference>
<feature type="region of interest" description="Disordered" evidence="18">
    <location>
        <begin position="353"/>
        <end position="394"/>
    </location>
</feature>
<evidence type="ECO:0000313" key="20">
    <source>
        <dbReference type="EMBL" id="KIV95721.1"/>
    </source>
</evidence>
<keyword evidence="4" id="KW-0507">mRNA processing</keyword>
<dbReference type="AlphaFoldDB" id="A0A0D1Y4X2"/>
<feature type="compositionally biased region" description="Polar residues" evidence="18">
    <location>
        <begin position="461"/>
        <end position="471"/>
    </location>
</feature>
<evidence type="ECO:0000256" key="9">
    <source>
        <dbReference type="ARBA" id="ARBA00038313"/>
    </source>
</evidence>
<comment type="similarity">
    <text evidence="9">Belongs to the Dus family. Dus1 subfamily.</text>
</comment>
<evidence type="ECO:0000256" key="7">
    <source>
        <dbReference type="ARBA" id="ARBA00023002"/>
    </source>
</evidence>
<comment type="catalytic activity">
    <reaction evidence="15">
        <text>5,6-dihydrouridine(16) in tRNA + NAD(+) = uridine(16) in tRNA + NADH + H(+)</text>
        <dbReference type="Rhea" id="RHEA:53380"/>
        <dbReference type="Rhea" id="RHEA-COMP:13543"/>
        <dbReference type="Rhea" id="RHEA-COMP:13544"/>
        <dbReference type="ChEBI" id="CHEBI:15378"/>
        <dbReference type="ChEBI" id="CHEBI:57540"/>
        <dbReference type="ChEBI" id="CHEBI:57945"/>
        <dbReference type="ChEBI" id="CHEBI:65315"/>
        <dbReference type="ChEBI" id="CHEBI:74443"/>
        <dbReference type="EC" id="1.3.1.88"/>
    </reaction>
    <physiologicalReaction direction="right-to-left" evidence="15">
        <dbReference type="Rhea" id="RHEA:53382"/>
    </physiologicalReaction>
</comment>
<dbReference type="OrthoDB" id="272303at2759"/>
<keyword evidence="2" id="KW-0285">Flavoprotein</keyword>
<dbReference type="PANTHER" id="PTHR11082">
    <property type="entry name" value="TRNA-DIHYDROURIDINE SYNTHASE"/>
    <property type="match status" value="1"/>
</dbReference>
<dbReference type="RefSeq" id="XP_016227295.1">
    <property type="nucleotide sequence ID" value="XM_016367777.1"/>
</dbReference>
<keyword evidence="3" id="KW-0288">FMN</keyword>
<dbReference type="Gene3D" id="3.20.20.70">
    <property type="entry name" value="Aldolase class I"/>
    <property type="match status" value="1"/>
</dbReference>
<dbReference type="InterPro" id="IPR035587">
    <property type="entry name" value="DUS-like_FMN-bd"/>
</dbReference>
<evidence type="ECO:0000256" key="2">
    <source>
        <dbReference type="ARBA" id="ARBA00022630"/>
    </source>
</evidence>
<comment type="catalytic activity">
    <reaction evidence="12">
        <text>5,6-dihydrouridine(17) in tRNA + NAD(+) = uridine(17) in tRNA + NADH + H(+)</text>
        <dbReference type="Rhea" id="RHEA:53372"/>
        <dbReference type="Rhea" id="RHEA-COMP:13541"/>
        <dbReference type="Rhea" id="RHEA-COMP:13542"/>
        <dbReference type="ChEBI" id="CHEBI:15378"/>
        <dbReference type="ChEBI" id="CHEBI:57540"/>
        <dbReference type="ChEBI" id="CHEBI:57945"/>
        <dbReference type="ChEBI" id="CHEBI:65315"/>
        <dbReference type="ChEBI" id="CHEBI:74443"/>
        <dbReference type="EC" id="1.3.1.88"/>
    </reaction>
    <physiologicalReaction direction="right-to-left" evidence="12">
        <dbReference type="Rhea" id="RHEA:53374"/>
    </physiologicalReaction>
</comment>
<evidence type="ECO:0000259" key="19">
    <source>
        <dbReference type="Pfam" id="PF01207"/>
    </source>
</evidence>
<sequence length="563" mass="63155">MHRSILSSFTNVSHFLTKRSVVKATMATLVEPAVNGLDVASQVKLTGRAFYESIGSPKMIVAPMVDRSEFAWRLLTRSYLDENKSKSLLAYSPMLHARLFTSNPKFRDQHFKPTRLSLVSKDKSTSPPWLDGNPKLDRPLFVQFCANKPEELLDAAQYVAPYCDAVDLNLGCPQGIAKAGKYGAFLQEDWDTIYSMINTLKENLSVPVTAKMRILDTREKTLEYAKMILSAGASILTVHGRRREQKGHNTGVADWDMIRYLRDNLPPETVLFANGNILNSGDLEACLSATGVDGIMSAEGNLSDPTIFASPPLERNPREYWYGTDGRSGYRIDGVFRRYLDINYKYGLDREPPNRPPLYTYNDSKPDFSPRLEEQDSEPQPKKVKRQHNQPQAPSIKYMQGHLFQLLRPMLSKHTDIRDALARVRVGDMDAFERILAMVEKVTMEGIDEYMESNKADTESHTLANTSTPDTTEGPEMTATEKVIEQYKRPWWVCQPHIRPLPEDAIAKGALTVSKKDKAKAKLEGSITSPVEGALQSDDPLTESKPDSQSSKDEIPKAAMVCG</sequence>
<dbReference type="HOGENOM" id="CLU_013299_5_1_1"/>
<comment type="cofactor">
    <cofactor evidence="1">
        <name>FMN</name>
        <dbReference type="ChEBI" id="CHEBI:58210"/>
    </cofactor>
</comment>
<dbReference type="STRING" id="212818.A0A0D1Y4X2"/>
<dbReference type="EMBL" id="KN847521">
    <property type="protein sequence ID" value="KIV95721.1"/>
    <property type="molecule type" value="Genomic_DNA"/>
</dbReference>
<evidence type="ECO:0000256" key="6">
    <source>
        <dbReference type="ARBA" id="ARBA00022857"/>
    </source>
</evidence>
<dbReference type="SUPFAM" id="SSF51395">
    <property type="entry name" value="FMN-linked oxidoreductases"/>
    <property type="match status" value="1"/>
</dbReference>
<keyword evidence="5" id="KW-0819">tRNA processing</keyword>
<evidence type="ECO:0000256" key="17">
    <source>
        <dbReference type="ARBA" id="ARBA00049467"/>
    </source>
</evidence>
<reference evidence="20 21" key="1">
    <citation type="submission" date="2015-01" db="EMBL/GenBank/DDBJ databases">
        <title>The Genome Sequence of Exophiala mesophila CBS40295.</title>
        <authorList>
            <consortium name="The Broad Institute Genomics Platform"/>
            <person name="Cuomo C."/>
            <person name="de Hoog S."/>
            <person name="Gorbushina A."/>
            <person name="Stielow B."/>
            <person name="Teixiera M."/>
            <person name="Abouelleil A."/>
            <person name="Chapman S.B."/>
            <person name="Priest M."/>
            <person name="Young S.K."/>
            <person name="Wortman J."/>
            <person name="Nusbaum C."/>
            <person name="Birren B."/>
        </authorList>
    </citation>
    <scope>NUCLEOTIDE SEQUENCE [LARGE SCALE GENOMIC DNA]</scope>
    <source>
        <strain evidence="20 21">CBS 40295</strain>
    </source>
</reference>
<evidence type="ECO:0000256" key="14">
    <source>
        <dbReference type="ARBA" id="ARBA00048342"/>
    </source>
</evidence>
<evidence type="ECO:0000256" key="12">
    <source>
        <dbReference type="ARBA" id="ARBA00047287"/>
    </source>
</evidence>
<dbReference type="OMA" id="RPWWICQ"/>
<dbReference type="Pfam" id="PF01207">
    <property type="entry name" value="Dus"/>
    <property type="match status" value="1"/>
</dbReference>
<dbReference type="GeneID" id="27321185"/>
<evidence type="ECO:0000256" key="18">
    <source>
        <dbReference type="SAM" id="MobiDB-lite"/>
    </source>
</evidence>
<evidence type="ECO:0000256" key="16">
    <source>
        <dbReference type="ARBA" id="ARBA00049447"/>
    </source>
</evidence>
<dbReference type="CDD" id="cd02801">
    <property type="entry name" value="DUS_like_FMN"/>
    <property type="match status" value="1"/>
</dbReference>
<evidence type="ECO:0000256" key="15">
    <source>
        <dbReference type="ARBA" id="ARBA00048934"/>
    </source>
</evidence>
<name>A0A0D1Y4X2_EXOME</name>
<evidence type="ECO:0000256" key="11">
    <source>
        <dbReference type="ARBA" id="ARBA00045934"/>
    </source>
</evidence>
<evidence type="ECO:0000256" key="13">
    <source>
        <dbReference type="ARBA" id="ARBA00047652"/>
    </source>
</evidence>
<evidence type="ECO:0000256" key="4">
    <source>
        <dbReference type="ARBA" id="ARBA00022664"/>
    </source>
</evidence>
<dbReference type="GO" id="GO:0050660">
    <property type="term" value="F:flavin adenine dinucleotide binding"/>
    <property type="evidence" value="ECO:0007669"/>
    <property type="project" value="InterPro"/>
</dbReference>
<feature type="compositionally biased region" description="Basic and acidic residues" evidence="18">
    <location>
        <begin position="542"/>
        <end position="556"/>
    </location>
</feature>
<gene>
    <name evidence="20" type="ORF">PV10_03340</name>
</gene>
<evidence type="ECO:0000256" key="1">
    <source>
        <dbReference type="ARBA" id="ARBA00001917"/>
    </source>
</evidence>
<dbReference type="Proteomes" id="UP000054302">
    <property type="component" value="Unassembled WGS sequence"/>
</dbReference>
<dbReference type="PROSITE" id="PS01136">
    <property type="entry name" value="UPF0034"/>
    <property type="match status" value="1"/>
</dbReference>
<dbReference type="EC" id="1.3.1.88" evidence="10"/>
<evidence type="ECO:0000256" key="5">
    <source>
        <dbReference type="ARBA" id="ARBA00022694"/>
    </source>
</evidence>
<evidence type="ECO:0000256" key="8">
    <source>
        <dbReference type="ARBA" id="ARBA00023027"/>
    </source>
</evidence>
<feature type="domain" description="DUS-like FMN-binding" evidence="19">
    <location>
        <begin position="61"/>
        <end position="309"/>
    </location>
</feature>
<proteinExistence type="inferred from homology"/>
<comment type="catalytic activity">
    <reaction evidence="16">
        <text>a 5,6-dihydrouridine in mRNA + NADP(+) = a uridine in mRNA + NADPH + H(+)</text>
        <dbReference type="Rhea" id="RHEA:69855"/>
        <dbReference type="Rhea" id="RHEA-COMP:14658"/>
        <dbReference type="Rhea" id="RHEA-COMP:17789"/>
        <dbReference type="ChEBI" id="CHEBI:15378"/>
        <dbReference type="ChEBI" id="CHEBI:57783"/>
        <dbReference type="ChEBI" id="CHEBI:58349"/>
        <dbReference type="ChEBI" id="CHEBI:65315"/>
        <dbReference type="ChEBI" id="CHEBI:74443"/>
    </reaction>
    <physiologicalReaction direction="right-to-left" evidence="16">
        <dbReference type="Rhea" id="RHEA:69857"/>
    </physiologicalReaction>
</comment>
<comment type="catalytic activity">
    <reaction evidence="17">
        <text>5,6-dihydrouridine(17) in tRNA + NADP(+) = uridine(17) in tRNA + NADPH + H(+)</text>
        <dbReference type="Rhea" id="RHEA:53368"/>
        <dbReference type="Rhea" id="RHEA-COMP:13541"/>
        <dbReference type="Rhea" id="RHEA-COMP:13542"/>
        <dbReference type="ChEBI" id="CHEBI:15378"/>
        <dbReference type="ChEBI" id="CHEBI:57783"/>
        <dbReference type="ChEBI" id="CHEBI:58349"/>
        <dbReference type="ChEBI" id="CHEBI:65315"/>
        <dbReference type="ChEBI" id="CHEBI:74443"/>
        <dbReference type="EC" id="1.3.1.88"/>
    </reaction>
    <physiologicalReaction direction="right-to-left" evidence="17">
        <dbReference type="Rhea" id="RHEA:53370"/>
    </physiologicalReaction>
</comment>
<keyword evidence="6" id="KW-0521">NADP</keyword>
<comment type="catalytic activity">
    <reaction evidence="14">
        <text>a 5,6-dihydrouridine in mRNA + NAD(+) = a uridine in mRNA + NADH + H(+)</text>
        <dbReference type="Rhea" id="RHEA:69851"/>
        <dbReference type="Rhea" id="RHEA-COMP:14658"/>
        <dbReference type="Rhea" id="RHEA-COMP:17789"/>
        <dbReference type="ChEBI" id="CHEBI:15378"/>
        <dbReference type="ChEBI" id="CHEBI:57540"/>
        <dbReference type="ChEBI" id="CHEBI:57945"/>
        <dbReference type="ChEBI" id="CHEBI:65315"/>
        <dbReference type="ChEBI" id="CHEBI:74443"/>
    </reaction>
    <physiologicalReaction direction="right-to-left" evidence="14">
        <dbReference type="Rhea" id="RHEA:69853"/>
    </physiologicalReaction>
</comment>
<feature type="region of interest" description="Disordered" evidence="18">
    <location>
        <begin position="519"/>
        <end position="563"/>
    </location>
</feature>
<evidence type="ECO:0000313" key="21">
    <source>
        <dbReference type="Proteomes" id="UP000054302"/>
    </source>
</evidence>
<accession>A0A0D1Y4X2</accession>
<dbReference type="PANTHER" id="PTHR11082:SF5">
    <property type="entry name" value="TRNA-DIHYDROURIDINE(16_17) SYNTHASE [NAD(P)(+)]-LIKE"/>
    <property type="match status" value="1"/>
</dbReference>
<feature type="region of interest" description="Disordered" evidence="18">
    <location>
        <begin position="455"/>
        <end position="476"/>
    </location>
</feature>
<organism evidence="20 21">
    <name type="scientific">Exophiala mesophila</name>
    <name type="common">Black yeast-like fungus</name>
    <dbReference type="NCBI Taxonomy" id="212818"/>
    <lineage>
        <taxon>Eukaryota</taxon>
        <taxon>Fungi</taxon>
        <taxon>Dikarya</taxon>
        <taxon>Ascomycota</taxon>
        <taxon>Pezizomycotina</taxon>
        <taxon>Eurotiomycetes</taxon>
        <taxon>Chaetothyriomycetidae</taxon>
        <taxon>Chaetothyriales</taxon>
        <taxon>Herpotrichiellaceae</taxon>
        <taxon>Exophiala</taxon>
    </lineage>
</organism>
<dbReference type="VEuPathDB" id="FungiDB:PV10_03340"/>
<keyword evidence="7" id="KW-0560">Oxidoreductase</keyword>
<keyword evidence="21" id="KW-1185">Reference proteome</keyword>
<comment type="catalytic activity">
    <reaction evidence="13">
        <text>5,6-dihydrouridine(16) in tRNA + NADP(+) = uridine(16) in tRNA + NADPH + H(+)</text>
        <dbReference type="Rhea" id="RHEA:53376"/>
        <dbReference type="Rhea" id="RHEA-COMP:13543"/>
        <dbReference type="Rhea" id="RHEA-COMP:13544"/>
        <dbReference type="ChEBI" id="CHEBI:15378"/>
        <dbReference type="ChEBI" id="CHEBI:57783"/>
        <dbReference type="ChEBI" id="CHEBI:58349"/>
        <dbReference type="ChEBI" id="CHEBI:65315"/>
        <dbReference type="ChEBI" id="CHEBI:74443"/>
        <dbReference type="EC" id="1.3.1.88"/>
    </reaction>
    <physiologicalReaction direction="right-to-left" evidence="13">
        <dbReference type="Rhea" id="RHEA:53378"/>
    </physiologicalReaction>
</comment>
<protein>
    <recommendedName>
        <fullName evidence="10">tRNA-dihydrouridine(16/17) synthase [NAD(P)(+)]</fullName>
        <ecNumber evidence="10">1.3.1.88</ecNumber>
    </recommendedName>
</protein>